<proteinExistence type="predicted"/>
<dbReference type="Gene3D" id="1.20.910.10">
    <property type="entry name" value="Heme oxygenase-like"/>
    <property type="match status" value="1"/>
</dbReference>
<dbReference type="AlphaFoldDB" id="A0A0X8D9Y5"/>
<dbReference type="Proteomes" id="UP000061630">
    <property type="component" value="Chromosome"/>
</dbReference>
<gene>
    <name evidence="1" type="ORF">AV541_09940</name>
</gene>
<dbReference type="RefSeq" id="WP_060384789.1">
    <property type="nucleotide sequence ID" value="NZ_CP014141.1"/>
</dbReference>
<accession>A0A0X8D9Y5</accession>
<evidence type="ECO:0000313" key="1">
    <source>
        <dbReference type="EMBL" id="AMA76185.1"/>
    </source>
</evidence>
<evidence type="ECO:0000313" key="2">
    <source>
        <dbReference type="Proteomes" id="UP000061630"/>
    </source>
</evidence>
<sequence length="188" mass="21772">MLGLDLLKEVPGLLEEIKALPLRLDEERFQFWLQQDYPFVEALYRYQVGLLLEAPQAHRAPLVQALMATVEELDWLLLQGASPSAPVHPVRAGYIALLEEMGRLPYAYRVVFFYFLNGLFLEAWAHHVPEEGPWAELSQHWFAPEFQAVLYDLEVLARSLWAALDPEVVRTYLRRILEAEKATWSLLL</sequence>
<dbReference type="EMBL" id="CP014141">
    <property type="protein sequence ID" value="AMA76185.1"/>
    <property type="molecule type" value="Genomic_DNA"/>
</dbReference>
<dbReference type="KEGG" id="tpar:AV541_09940"/>
<dbReference type="SUPFAM" id="SSF48613">
    <property type="entry name" value="Heme oxygenase-like"/>
    <property type="match status" value="1"/>
</dbReference>
<protein>
    <submittedName>
        <fullName evidence="1">Uncharacterized protein</fullName>
    </submittedName>
</protein>
<name>A0A0X8D9Y5_9DEIN</name>
<organism evidence="1 2">
    <name type="scientific">Thermus parvatiensis</name>
    <dbReference type="NCBI Taxonomy" id="456163"/>
    <lineage>
        <taxon>Bacteria</taxon>
        <taxon>Thermotogati</taxon>
        <taxon>Deinococcota</taxon>
        <taxon>Deinococci</taxon>
        <taxon>Thermales</taxon>
        <taxon>Thermaceae</taxon>
        <taxon>Thermus</taxon>
    </lineage>
</organism>
<reference evidence="1 2" key="1">
    <citation type="submission" date="2016-01" db="EMBL/GenBank/DDBJ databases">
        <title>Genome sequence of Thermus parvatiensis, a thermophile isolated from a hot water spring.</title>
        <authorList>
            <person name="Tripathi C."/>
            <person name="Lal R."/>
        </authorList>
    </citation>
    <scope>NUCLEOTIDE SEQUENCE [LARGE SCALE GENOMIC DNA]</scope>
    <source>
        <strain evidence="1 2">RL</strain>
    </source>
</reference>
<dbReference type="InterPro" id="IPR016084">
    <property type="entry name" value="Haem_Oase-like_multi-hlx"/>
</dbReference>